<dbReference type="EMBL" id="BSSD01000006">
    <property type="protein sequence ID" value="GLW93502.1"/>
    <property type="molecule type" value="Genomic_DNA"/>
</dbReference>
<comment type="caution">
    <text evidence="2">The sequence shown here is derived from an EMBL/GenBank/DDBJ whole genome shotgun (WGS) entry which is preliminary data.</text>
</comment>
<dbReference type="InterPro" id="IPR003615">
    <property type="entry name" value="HNH_nuc"/>
</dbReference>
<keyword evidence="3" id="KW-1185">Reference proteome</keyword>
<proteinExistence type="predicted"/>
<dbReference type="AlphaFoldDB" id="A0A9W6QRW8"/>
<dbReference type="Pfam" id="PF13391">
    <property type="entry name" value="HNH_2"/>
    <property type="match status" value="1"/>
</dbReference>
<gene>
    <name evidence="2" type="ORF">Aglo03_43180</name>
</gene>
<evidence type="ECO:0000313" key="3">
    <source>
        <dbReference type="Proteomes" id="UP001165042"/>
    </source>
</evidence>
<accession>A0A9W6QRW8</accession>
<name>A0A9W6QRW8_9PSEU</name>
<evidence type="ECO:0000313" key="2">
    <source>
        <dbReference type="EMBL" id="GLW93502.1"/>
    </source>
</evidence>
<evidence type="ECO:0000259" key="1">
    <source>
        <dbReference type="Pfam" id="PF13391"/>
    </source>
</evidence>
<sequence length="319" mass="35703">MIIDDDTSVDVGEHTPAWLVIAAGDDREHGGNDGYDDAPSQHYSWDSTVANRDGPQEGHIIVLRNTKVLLGVSVIDKLVTGKTNKLRYRCPACARADFKPRKDLRPKYVCLKCEHKFDEPVSRVEQVTTYRTDHAATWIDLHGVLTKEQLRDLCVKPKSQLSIRPFRYSLFHDLLGSRSGLPQLGLVDARVRAIAGGHRRALVRVRQGQGPFRTQLLAQYGDHCAFTGPTPREALEAAHLYSYASTGEHQEGGGLLVRRDVHTLFDRGFLAVEPELLRIDVVDALHGYDLYKSLHGAPLQVGLTDKQRAWVAAHWATHR</sequence>
<organism evidence="2 3">
    <name type="scientific">Actinokineospora globicatena</name>
    <dbReference type="NCBI Taxonomy" id="103729"/>
    <lineage>
        <taxon>Bacteria</taxon>
        <taxon>Bacillati</taxon>
        <taxon>Actinomycetota</taxon>
        <taxon>Actinomycetes</taxon>
        <taxon>Pseudonocardiales</taxon>
        <taxon>Pseudonocardiaceae</taxon>
        <taxon>Actinokineospora</taxon>
    </lineage>
</organism>
<reference evidence="2" key="1">
    <citation type="submission" date="2023-02" db="EMBL/GenBank/DDBJ databases">
        <title>Actinokineospora globicatena NBRC 15670.</title>
        <authorList>
            <person name="Ichikawa N."/>
            <person name="Sato H."/>
            <person name="Tonouchi N."/>
        </authorList>
    </citation>
    <scope>NUCLEOTIDE SEQUENCE</scope>
    <source>
        <strain evidence="2">NBRC 15670</strain>
    </source>
</reference>
<protein>
    <recommendedName>
        <fullName evidence="1">HNH nuclease domain-containing protein</fullName>
    </recommendedName>
</protein>
<feature type="domain" description="HNH nuclease" evidence="1">
    <location>
        <begin position="224"/>
        <end position="273"/>
    </location>
</feature>
<dbReference type="RefSeq" id="WP_285611841.1">
    <property type="nucleotide sequence ID" value="NZ_BSSD01000006.1"/>
</dbReference>
<dbReference type="Proteomes" id="UP001165042">
    <property type="component" value="Unassembled WGS sequence"/>
</dbReference>